<dbReference type="PANTHER" id="PTHR34183:SF1">
    <property type="entry name" value="ENDOLYTIC PEPTIDOGLYCAN TRANSGLYCOSYLASE RLPA"/>
    <property type="match status" value="1"/>
</dbReference>
<evidence type="ECO:0000256" key="1">
    <source>
        <dbReference type="ARBA" id="ARBA00023239"/>
    </source>
</evidence>
<dbReference type="EMBL" id="FMXQ01000008">
    <property type="protein sequence ID" value="SDB48366.1"/>
    <property type="molecule type" value="Genomic_DNA"/>
</dbReference>
<evidence type="ECO:0000259" key="5">
    <source>
        <dbReference type="Pfam" id="PF03330"/>
    </source>
</evidence>
<dbReference type="InterPro" id="IPR012997">
    <property type="entry name" value="RplA"/>
</dbReference>
<evidence type="ECO:0000313" key="6">
    <source>
        <dbReference type="EMBL" id="SDB48366.1"/>
    </source>
</evidence>
<dbReference type="Proteomes" id="UP000199071">
    <property type="component" value="Unassembled WGS sequence"/>
</dbReference>
<protein>
    <recommendedName>
        <fullName evidence="3">Endolytic peptidoglycan transglycosylase RlpA</fullName>
        <ecNumber evidence="3">4.2.2.-</ecNumber>
    </recommendedName>
</protein>
<evidence type="ECO:0000256" key="2">
    <source>
        <dbReference type="ARBA" id="ARBA00023316"/>
    </source>
</evidence>
<dbReference type="NCBIfam" id="TIGR00413">
    <property type="entry name" value="rlpA"/>
    <property type="match status" value="1"/>
</dbReference>
<keyword evidence="6" id="KW-0449">Lipoprotein</keyword>
<keyword evidence="2 3" id="KW-0961">Cell wall biogenesis/degradation</keyword>
<dbReference type="InterPro" id="IPR036908">
    <property type="entry name" value="RlpA-like_sf"/>
</dbReference>
<dbReference type="GO" id="GO:0008932">
    <property type="term" value="F:lytic endotransglycosylase activity"/>
    <property type="evidence" value="ECO:0007669"/>
    <property type="project" value="UniProtKB-UniRule"/>
</dbReference>
<feature type="chain" id="PRO_5011800755" description="Endolytic peptidoglycan transglycosylase RlpA" evidence="3">
    <location>
        <begin position="31"/>
        <end position="133"/>
    </location>
</feature>
<dbReference type="Gene3D" id="2.40.40.10">
    <property type="entry name" value="RlpA-like domain"/>
    <property type="match status" value="1"/>
</dbReference>
<dbReference type="EC" id="4.2.2.-" evidence="3"/>
<dbReference type="Pfam" id="PF03330">
    <property type="entry name" value="DPBB_1"/>
    <property type="match status" value="1"/>
</dbReference>
<proteinExistence type="inferred from homology"/>
<dbReference type="GO" id="GO:0071555">
    <property type="term" value="P:cell wall organization"/>
    <property type="evidence" value="ECO:0007669"/>
    <property type="project" value="UniProtKB-KW"/>
</dbReference>
<dbReference type="InterPro" id="IPR034718">
    <property type="entry name" value="RlpA"/>
</dbReference>
<feature type="domain" description="RlpA-like protein double-psi beta-barrel" evidence="5">
    <location>
        <begin position="33"/>
        <end position="118"/>
    </location>
</feature>
<sequence precursor="true">MGFVKSRIGAFGMAIVVCTAMVGLASQAEAASQCGKASWYKMGTKTASGEKMNARALAAAHKSLPFGTKVRVENLSNGRSVVVRINDRGPFTGGRVIDLTQGAAEKIGMINSGVARVKMTVVGGKGKLSANCS</sequence>
<evidence type="ECO:0000256" key="4">
    <source>
        <dbReference type="RuleBase" id="RU003495"/>
    </source>
</evidence>
<dbReference type="AlphaFoldDB" id="A0A1G6DT98"/>
<name>A0A1G6DT98_9HYPH</name>
<dbReference type="CDD" id="cd22268">
    <property type="entry name" value="DPBB_RlpA-like"/>
    <property type="match status" value="1"/>
</dbReference>
<keyword evidence="7" id="KW-1185">Reference proteome</keyword>
<comment type="similarity">
    <text evidence="3 4">Belongs to the RlpA family.</text>
</comment>
<dbReference type="HAMAP" id="MF_02071">
    <property type="entry name" value="RlpA"/>
    <property type="match status" value="1"/>
</dbReference>
<organism evidence="6 7">
    <name type="scientific">Bauldia litoralis</name>
    <dbReference type="NCBI Taxonomy" id="665467"/>
    <lineage>
        <taxon>Bacteria</taxon>
        <taxon>Pseudomonadati</taxon>
        <taxon>Pseudomonadota</taxon>
        <taxon>Alphaproteobacteria</taxon>
        <taxon>Hyphomicrobiales</taxon>
        <taxon>Kaistiaceae</taxon>
        <taxon>Bauldia</taxon>
    </lineage>
</organism>
<keyword evidence="3" id="KW-0732">Signal</keyword>
<accession>A0A1G6DT98</accession>
<gene>
    <name evidence="3" type="primary">rlpA</name>
    <name evidence="6" type="ORF">SAMN02982931_03737</name>
</gene>
<dbReference type="PANTHER" id="PTHR34183">
    <property type="entry name" value="ENDOLYTIC PEPTIDOGLYCAN TRANSGLYCOSYLASE RLPA"/>
    <property type="match status" value="1"/>
</dbReference>
<feature type="signal peptide" evidence="3">
    <location>
        <begin position="1"/>
        <end position="30"/>
    </location>
</feature>
<dbReference type="STRING" id="665467.SAMN02982931_03737"/>
<evidence type="ECO:0000256" key="3">
    <source>
        <dbReference type="HAMAP-Rule" id="MF_02071"/>
    </source>
</evidence>
<dbReference type="InterPro" id="IPR009009">
    <property type="entry name" value="RlpA-like_DPBB"/>
</dbReference>
<dbReference type="GO" id="GO:0000270">
    <property type="term" value="P:peptidoglycan metabolic process"/>
    <property type="evidence" value="ECO:0007669"/>
    <property type="project" value="UniProtKB-UniRule"/>
</dbReference>
<evidence type="ECO:0000313" key="7">
    <source>
        <dbReference type="Proteomes" id="UP000199071"/>
    </source>
</evidence>
<reference evidence="6 7" key="1">
    <citation type="submission" date="2016-10" db="EMBL/GenBank/DDBJ databases">
        <authorList>
            <person name="de Groot N.N."/>
        </authorList>
    </citation>
    <scope>NUCLEOTIDE SEQUENCE [LARGE SCALE GENOMIC DNA]</scope>
    <source>
        <strain evidence="6 7">ATCC 35022</strain>
    </source>
</reference>
<keyword evidence="1 3" id="KW-0456">Lyase</keyword>
<dbReference type="SUPFAM" id="SSF50685">
    <property type="entry name" value="Barwin-like endoglucanases"/>
    <property type="match status" value="1"/>
</dbReference>
<comment type="function">
    <text evidence="3">Lytic transglycosylase with a strong preference for naked glycan strands that lack stem peptides.</text>
</comment>